<feature type="region of interest" description="Disordered" evidence="4">
    <location>
        <begin position="1"/>
        <end position="75"/>
    </location>
</feature>
<dbReference type="PANTHER" id="PTHR34224:SF18">
    <property type="entry name" value="INTERACTOR OF CONSTITUTIVE ACTIVE ROPS 3"/>
    <property type="match status" value="1"/>
</dbReference>
<dbReference type="Gene3D" id="1.10.287.1490">
    <property type="match status" value="1"/>
</dbReference>
<keyword evidence="6" id="KW-1185">Reference proteome</keyword>
<protein>
    <recommendedName>
        <fullName evidence="7">Interactor of constitutive active ROPs 3</fullName>
    </recommendedName>
</protein>
<proteinExistence type="inferred from homology"/>
<keyword evidence="2 3" id="KW-0175">Coiled coil</keyword>
<dbReference type="AlphaFoldDB" id="A0AAN7QUS0"/>
<sequence>MQTPKARNCSGAPQKISPRVARQLKASGADNDSASPSSQATRTPKEKSPKLVERRSPRSPASEVKKRPSRISDLECQVLQLQDELKKTKDQLASSESQKKQAQQESEDAQDQITALSLKLEESQQQILALSSTKETCEDKLSDISQEQKLSWESDLATAKEEIERLKLELKMVVKSEAEQTKSVETTKNELQNLRENLAETLSLLENMKMELKDSKESEDQAKVVVNETLQELETAKATVEALRLEGMKVSEAYTSVVSELEQSKDRVKLLDGLVSKLEADLSQNLHEEKVGKILNSIDADGPEGELISLKAEVEGLKSELENVRRRHNEETVKNIEELKKAQDLMEQMIFNSGTREAELAMELEKARATIEELKANLMDKETELQGIVEENEELSLKLEKNLSNEKESELASELKKLEEEFLDLKASMMDKETELQSVLEENESLKLENEKKGVDAIKSYSELEAVREAEREAVMKVSILMEEVEKSKGRATRVAEQLEAAQASGAKMEAELRRYKVQSDQWRKAAEAAAALLNGTNGKYIDRTGSLDSCYNSGRMGSPYEDVDDDSIKKKNGNVLKKFGVLWKKPQK</sequence>
<evidence type="ECO:0008006" key="7">
    <source>
        <dbReference type="Google" id="ProtNLM"/>
    </source>
</evidence>
<evidence type="ECO:0000313" key="6">
    <source>
        <dbReference type="Proteomes" id="UP001345219"/>
    </source>
</evidence>
<evidence type="ECO:0000256" key="3">
    <source>
        <dbReference type="SAM" id="Coils"/>
    </source>
</evidence>
<organism evidence="5 6">
    <name type="scientific">Trapa incisa</name>
    <dbReference type="NCBI Taxonomy" id="236973"/>
    <lineage>
        <taxon>Eukaryota</taxon>
        <taxon>Viridiplantae</taxon>
        <taxon>Streptophyta</taxon>
        <taxon>Embryophyta</taxon>
        <taxon>Tracheophyta</taxon>
        <taxon>Spermatophyta</taxon>
        <taxon>Magnoliopsida</taxon>
        <taxon>eudicotyledons</taxon>
        <taxon>Gunneridae</taxon>
        <taxon>Pentapetalae</taxon>
        <taxon>rosids</taxon>
        <taxon>malvids</taxon>
        <taxon>Myrtales</taxon>
        <taxon>Lythraceae</taxon>
        <taxon>Trapa</taxon>
    </lineage>
</organism>
<dbReference type="EMBL" id="JAXIOK010000001">
    <property type="protein sequence ID" value="KAK4779492.1"/>
    <property type="molecule type" value="Genomic_DNA"/>
</dbReference>
<name>A0AAN7QUS0_9MYRT</name>
<comment type="similarity">
    <text evidence="1">Belongs to the ICR family.</text>
</comment>
<feature type="coiled-coil region" evidence="3">
    <location>
        <begin position="307"/>
        <end position="449"/>
    </location>
</feature>
<reference evidence="5 6" key="1">
    <citation type="journal article" date="2023" name="Hortic Res">
        <title>Pangenome of water caltrop reveals structural variations and asymmetric subgenome divergence after allopolyploidization.</title>
        <authorList>
            <person name="Zhang X."/>
            <person name="Chen Y."/>
            <person name="Wang L."/>
            <person name="Yuan Y."/>
            <person name="Fang M."/>
            <person name="Shi L."/>
            <person name="Lu R."/>
            <person name="Comes H.P."/>
            <person name="Ma Y."/>
            <person name="Chen Y."/>
            <person name="Huang G."/>
            <person name="Zhou Y."/>
            <person name="Zheng Z."/>
            <person name="Qiu Y."/>
        </authorList>
    </citation>
    <scope>NUCLEOTIDE SEQUENCE [LARGE SCALE GENOMIC DNA]</scope>
    <source>
        <tissue evidence="5">Roots</tissue>
    </source>
</reference>
<evidence type="ECO:0000256" key="2">
    <source>
        <dbReference type="ARBA" id="ARBA00023054"/>
    </source>
</evidence>
<feature type="region of interest" description="Disordered" evidence="4">
    <location>
        <begin position="87"/>
        <end position="113"/>
    </location>
</feature>
<evidence type="ECO:0000313" key="5">
    <source>
        <dbReference type="EMBL" id="KAK4779492.1"/>
    </source>
</evidence>
<dbReference type="InterPro" id="IPR029688">
    <property type="entry name" value="ICR"/>
</dbReference>
<evidence type="ECO:0000256" key="4">
    <source>
        <dbReference type="SAM" id="MobiDB-lite"/>
    </source>
</evidence>
<evidence type="ECO:0000256" key="1">
    <source>
        <dbReference type="ARBA" id="ARBA00009778"/>
    </source>
</evidence>
<gene>
    <name evidence="5" type="ORF">SAY87_015598</name>
</gene>
<feature type="compositionally biased region" description="Polar residues" evidence="4">
    <location>
        <begin position="30"/>
        <end position="42"/>
    </location>
</feature>
<feature type="coiled-coil region" evidence="3">
    <location>
        <begin position="482"/>
        <end position="519"/>
    </location>
</feature>
<feature type="compositionally biased region" description="Basic and acidic residues" evidence="4">
    <location>
        <begin position="63"/>
        <end position="73"/>
    </location>
</feature>
<dbReference type="PANTHER" id="PTHR34224">
    <property type="entry name" value="INTERACTOR OF CONSTITUTIVE ACTIVE ROPS 2, CHLOROPLASTIC-RELATED"/>
    <property type="match status" value="1"/>
</dbReference>
<accession>A0AAN7QUS0</accession>
<feature type="compositionally biased region" description="Low complexity" evidence="4">
    <location>
        <begin position="93"/>
        <end position="104"/>
    </location>
</feature>
<comment type="caution">
    <text evidence="5">The sequence shown here is derived from an EMBL/GenBank/DDBJ whole genome shotgun (WGS) entry which is preliminary data.</text>
</comment>
<feature type="compositionally biased region" description="Basic and acidic residues" evidence="4">
    <location>
        <begin position="43"/>
        <end position="56"/>
    </location>
</feature>
<dbReference type="Proteomes" id="UP001345219">
    <property type="component" value="Chromosome 13"/>
</dbReference>